<comment type="caution">
    <text evidence="2">The sequence shown here is derived from an EMBL/GenBank/DDBJ whole genome shotgun (WGS) entry which is preliminary data.</text>
</comment>
<protein>
    <submittedName>
        <fullName evidence="2">Putative Hydroxyindole O-methyltransferase</fullName>
    </submittedName>
</protein>
<keyword evidence="2" id="KW-0489">Methyltransferase</keyword>
<dbReference type="InterPro" id="IPR029063">
    <property type="entry name" value="SAM-dependent_MTases_sf"/>
</dbReference>
<keyword evidence="3" id="KW-1185">Reference proteome</keyword>
<dbReference type="GO" id="GO:0008171">
    <property type="term" value="F:O-methyltransferase activity"/>
    <property type="evidence" value="ECO:0007669"/>
    <property type="project" value="InterPro"/>
</dbReference>
<organism evidence="2 3">
    <name type="scientific">Glarea lozoyensis (strain ATCC 74030 / MF5533)</name>
    <dbReference type="NCBI Taxonomy" id="1104152"/>
    <lineage>
        <taxon>Eukaryota</taxon>
        <taxon>Fungi</taxon>
        <taxon>Dikarya</taxon>
        <taxon>Ascomycota</taxon>
        <taxon>Pezizomycotina</taxon>
        <taxon>Leotiomycetes</taxon>
        <taxon>Helotiales</taxon>
        <taxon>Helotiaceae</taxon>
        <taxon>Glarea</taxon>
    </lineage>
</organism>
<name>H0EGJ4_GLAL7</name>
<dbReference type="PANTHER" id="PTHR43712:SF5">
    <property type="entry name" value="O-METHYLTRANSFERASE ASQN-RELATED"/>
    <property type="match status" value="1"/>
</dbReference>
<dbReference type="SUPFAM" id="SSF53335">
    <property type="entry name" value="S-adenosyl-L-methionine-dependent methyltransferases"/>
    <property type="match status" value="1"/>
</dbReference>
<sequence length="302" mass="34403">MTSRIEDLALTVATSISQIGDYLRSQSLPFPSFDVDGPVEATLKDVQIEQARQDAMASCLELFSLLQGPRMCLRPCYNAAPMHAIYKFEIAQKVPLVGDISFTDLAVKCGLYEPDLRRIIRFAIIYHRAFLEPRKGYVAHSAASRQLMEDADVRDGIGLMFDDFYPSFARTVDAIETFQGQEPNQTITVEDLPHIAQEGKVPLPLRERVRFEAQDFFQEQNVKGADVYLLRWVLHDWPDKQAIQVLRAELDMIMLAAFNAYERELEDWERLVKAADPRFGPIKYTQQSGALLGVLEIEWLGE</sequence>
<dbReference type="EMBL" id="AGUE01000024">
    <property type="protein sequence ID" value="EHL02356.1"/>
    <property type="molecule type" value="Genomic_DNA"/>
</dbReference>
<accession>H0EGJ4</accession>
<proteinExistence type="predicted"/>
<dbReference type="Proteomes" id="UP000005446">
    <property type="component" value="Unassembled WGS sequence"/>
</dbReference>
<gene>
    <name evidence="2" type="ORF">M7I_1610</name>
</gene>
<dbReference type="InterPro" id="IPR001077">
    <property type="entry name" value="COMT_C"/>
</dbReference>
<dbReference type="Pfam" id="PF00891">
    <property type="entry name" value="Methyltransf_2"/>
    <property type="match status" value="1"/>
</dbReference>
<feature type="domain" description="O-methyltransferase C-terminal" evidence="1">
    <location>
        <begin position="183"/>
        <end position="247"/>
    </location>
</feature>
<dbReference type="AlphaFoldDB" id="H0EGJ4"/>
<evidence type="ECO:0000313" key="2">
    <source>
        <dbReference type="EMBL" id="EHL02356.1"/>
    </source>
</evidence>
<keyword evidence="2" id="KW-0808">Transferase</keyword>
<evidence type="ECO:0000313" key="3">
    <source>
        <dbReference type="Proteomes" id="UP000005446"/>
    </source>
</evidence>
<dbReference type="PANTHER" id="PTHR43712">
    <property type="entry name" value="PUTATIVE (AFU_ORTHOLOGUE AFUA_4G14580)-RELATED"/>
    <property type="match status" value="1"/>
</dbReference>
<dbReference type="Gene3D" id="3.40.50.150">
    <property type="entry name" value="Vaccinia Virus protein VP39"/>
    <property type="match status" value="1"/>
</dbReference>
<dbReference type="HOGENOM" id="CLU_005533_1_4_1"/>
<dbReference type="InParanoid" id="H0EGJ4"/>
<dbReference type="OrthoDB" id="1606438at2759"/>
<dbReference type="GO" id="GO:0032259">
    <property type="term" value="P:methylation"/>
    <property type="evidence" value="ECO:0007669"/>
    <property type="project" value="UniProtKB-KW"/>
</dbReference>
<reference evidence="2 3" key="1">
    <citation type="journal article" date="2012" name="Eukaryot. Cell">
        <title>Genome sequence of the fungus Glarea lozoyensis: the first genome sequence of a species from the Helotiaceae family.</title>
        <authorList>
            <person name="Youssar L."/>
            <person name="Gruening B.A."/>
            <person name="Erxleben A."/>
            <person name="Guenther S."/>
            <person name="Huettel W."/>
        </authorList>
    </citation>
    <scope>NUCLEOTIDE SEQUENCE [LARGE SCALE GENOMIC DNA]</scope>
    <source>
        <strain evidence="3">ATCC 74030 / MF5533</strain>
    </source>
</reference>
<evidence type="ECO:0000259" key="1">
    <source>
        <dbReference type="Pfam" id="PF00891"/>
    </source>
</evidence>